<accession>A0A1E7EJK5</accession>
<keyword evidence="3" id="KW-0460">Magnesium</keyword>
<dbReference type="OrthoDB" id="40579at2759"/>
<proteinExistence type="predicted"/>
<dbReference type="SFLD" id="SFLDS00003">
    <property type="entry name" value="Haloacid_Dehalogenase"/>
    <property type="match status" value="1"/>
</dbReference>
<dbReference type="InParanoid" id="A0A1E7EJK5"/>
<feature type="region of interest" description="Disordered" evidence="5">
    <location>
        <begin position="73"/>
        <end position="93"/>
    </location>
</feature>
<organism evidence="6 7">
    <name type="scientific">Fragilariopsis cylindrus CCMP1102</name>
    <dbReference type="NCBI Taxonomy" id="635003"/>
    <lineage>
        <taxon>Eukaryota</taxon>
        <taxon>Sar</taxon>
        <taxon>Stramenopiles</taxon>
        <taxon>Ochrophyta</taxon>
        <taxon>Bacillariophyta</taxon>
        <taxon>Bacillariophyceae</taxon>
        <taxon>Bacillariophycidae</taxon>
        <taxon>Bacillariales</taxon>
        <taxon>Bacillariaceae</taxon>
        <taxon>Fragilariopsis</taxon>
    </lineage>
</organism>
<dbReference type="InterPro" id="IPR051600">
    <property type="entry name" value="Beta-PGM-like"/>
</dbReference>
<evidence type="ECO:0000256" key="2">
    <source>
        <dbReference type="ARBA" id="ARBA00022723"/>
    </source>
</evidence>
<keyword evidence="7" id="KW-1185">Reference proteome</keyword>
<dbReference type="KEGG" id="fcy:FRACYDRAFT_202604"/>
<evidence type="ECO:0000313" key="7">
    <source>
        <dbReference type="Proteomes" id="UP000095751"/>
    </source>
</evidence>
<dbReference type="PROSITE" id="PS01228">
    <property type="entry name" value="COF_1"/>
    <property type="match status" value="1"/>
</dbReference>
<dbReference type="InterPro" id="IPR023198">
    <property type="entry name" value="PGP-like_dom2"/>
</dbReference>
<evidence type="ECO:0000256" key="5">
    <source>
        <dbReference type="SAM" id="MobiDB-lite"/>
    </source>
</evidence>
<evidence type="ECO:0000256" key="1">
    <source>
        <dbReference type="ARBA" id="ARBA00001946"/>
    </source>
</evidence>
<dbReference type="NCBIfam" id="TIGR01509">
    <property type="entry name" value="HAD-SF-IA-v3"/>
    <property type="match status" value="1"/>
</dbReference>
<dbReference type="InterPro" id="IPR006439">
    <property type="entry name" value="HAD-SF_hydro_IA"/>
</dbReference>
<reference evidence="6 7" key="1">
    <citation type="submission" date="2016-09" db="EMBL/GenBank/DDBJ databases">
        <title>Extensive genetic diversity and differential bi-allelic expression allows diatom success in the polar Southern Ocean.</title>
        <authorList>
            <consortium name="DOE Joint Genome Institute"/>
            <person name="Mock T."/>
            <person name="Otillar R.P."/>
            <person name="Strauss J."/>
            <person name="Dupont C."/>
            <person name="Frickenhaus S."/>
            <person name="Maumus F."/>
            <person name="Mcmullan M."/>
            <person name="Sanges R."/>
            <person name="Schmutz J."/>
            <person name="Toseland A."/>
            <person name="Valas R."/>
            <person name="Veluchamy A."/>
            <person name="Ward B.J."/>
            <person name="Allen A."/>
            <person name="Barry K."/>
            <person name="Falciatore A."/>
            <person name="Ferrante M."/>
            <person name="Fortunato A.E."/>
            <person name="Gloeckner G."/>
            <person name="Gruber A."/>
            <person name="Hipkin R."/>
            <person name="Janech M."/>
            <person name="Kroth P."/>
            <person name="Leese F."/>
            <person name="Lindquist E."/>
            <person name="Lyon B.R."/>
            <person name="Martin J."/>
            <person name="Mayer C."/>
            <person name="Parker M."/>
            <person name="Quesneville H."/>
            <person name="Raymond J."/>
            <person name="Uhlig C."/>
            <person name="Valentin K.U."/>
            <person name="Worden A.Z."/>
            <person name="Armbrust E.V."/>
            <person name="Bowler C."/>
            <person name="Green B."/>
            <person name="Moulton V."/>
            <person name="Van Oosterhout C."/>
            <person name="Grigoriev I."/>
        </authorList>
    </citation>
    <scope>NUCLEOTIDE SEQUENCE [LARGE SCALE GENOMIC DNA]</scope>
    <source>
        <strain evidence="6 7">CCMP1102</strain>
    </source>
</reference>
<comment type="cofactor">
    <cofactor evidence="1">
        <name>Mg(2+)</name>
        <dbReference type="ChEBI" id="CHEBI:18420"/>
    </cofactor>
</comment>
<dbReference type="EMBL" id="KV784429">
    <property type="protein sequence ID" value="OEU06081.1"/>
    <property type="molecule type" value="Genomic_DNA"/>
</dbReference>
<keyword evidence="2" id="KW-0479">Metal-binding</keyword>
<dbReference type="GO" id="GO:0046872">
    <property type="term" value="F:metal ion binding"/>
    <property type="evidence" value="ECO:0007669"/>
    <property type="project" value="UniProtKB-KW"/>
</dbReference>
<dbReference type="Gene3D" id="3.40.50.1000">
    <property type="entry name" value="HAD superfamily/HAD-like"/>
    <property type="match status" value="1"/>
</dbReference>
<dbReference type="SUPFAM" id="SSF56784">
    <property type="entry name" value="HAD-like"/>
    <property type="match status" value="1"/>
</dbReference>
<dbReference type="Gene3D" id="1.10.150.240">
    <property type="entry name" value="Putative phosphatase, domain 2"/>
    <property type="match status" value="1"/>
</dbReference>
<sequence length="299" mass="33516">MTILRNNNTPTLSSVVESLTTTSATTNNNNNRNNIVKAILFDIDGTLVNSDSIHFAVFKELLWQEEDFRLSYNNQQQQQRQEKNDQEKHNNPIDEEFFRQRISGRSNGSITADLFPSWSIEKRDAFSIRKEERFREIATQSDRMKKLQMPGLDRLRDWVDSNRLGKVAVTNAPRLNGEVMLIGIGYADWFGTDGLIIGDECERPKPDPSPYLTACQRITVVIVSPKECIVFEDSPSGATAGVAAGAYVIGIKSGQDEATLLDAGCQFVIQDFEDVKLWDYLDRLTPIPPTTLSSSSSSS</sequence>
<evidence type="ECO:0000256" key="4">
    <source>
        <dbReference type="ARBA" id="ARBA00023277"/>
    </source>
</evidence>
<dbReference type="InterPro" id="IPR023214">
    <property type="entry name" value="HAD_sf"/>
</dbReference>
<keyword evidence="4" id="KW-0119">Carbohydrate metabolism</keyword>
<name>A0A1E7EJK5_9STRA</name>
<dbReference type="Proteomes" id="UP000095751">
    <property type="component" value="Unassembled WGS sequence"/>
</dbReference>
<gene>
    <name evidence="6" type="ORF">FRACYDRAFT_202604</name>
</gene>
<dbReference type="InterPro" id="IPR036412">
    <property type="entry name" value="HAD-like_sf"/>
</dbReference>
<dbReference type="PANTHER" id="PTHR46193">
    <property type="entry name" value="6-PHOSPHOGLUCONATE PHOSPHATASE"/>
    <property type="match status" value="1"/>
</dbReference>
<dbReference type="GO" id="GO:0003824">
    <property type="term" value="F:catalytic activity"/>
    <property type="evidence" value="ECO:0007669"/>
    <property type="project" value="UniProtKB-ARBA"/>
</dbReference>
<dbReference type="Pfam" id="PF00702">
    <property type="entry name" value="Hydrolase"/>
    <property type="match status" value="1"/>
</dbReference>
<protein>
    <submittedName>
        <fullName evidence="6">HAD-like protein</fullName>
    </submittedName>
</protein>
<dbReference type="PANTHER" id="PTHR46193:SF18">
    <property type="entry name" value="HEXITOL PHOSPHATASE B"/>
    <property type="match status" value="1"/>
</dbReference>
<evidence type="ECO:0000313" key="6">
    <source>
        <dbReference type="EMBL" id="OEU06081.1"/>
    </source>
</evidence>
<dbReference type="AlphaFoldDB" id="A0A1E7EJK5"/>
<evidence type="ECO:0000256" key="3">
    <source>
        <dbReference type="ARBA" id="ARBA00022842"/>
    </source>
</evidence>
<dbReference type="SFLD" id="SFLDG01129">
    <property type="entry name" value="C1.5:_HAD__Beta-PGM__Phosphata"/>
    <property type="match status" value="1"/>
</dbReference>
<feature type="compositionally biased region" description="Basic and acidic residues" evidence="5">
    <location>
        <begin position="80"/>
        <end position="93"/>
    </location>
</feature>